<feature type="compositionally biased region" description="Basic and acidic residues" evidence="1">
    <location>
        <begin position="282"/>
        <end position="301"/>
    </location>
</feature>
<feature type="compositionally biased region" description="Polar residues" evidence="1">
    <location>
        <begin position="305"/>
        <end position="322"/>
    </location>
</feature>
<feature type="compositionally biased region" description="Basic and acidic residues" evidence="1">
    <location>
        <begin position="332"/>
        <end position="343"/>
    </location>
</feature>
<keyword evidence="3" id="KW-1185">Reference proteome</keyword>
<evidence type="ECO:0000256" key="1">
    <source>
        <dbReference type="SAM" id="MobiDB-lite"/>
    </source>
</evidence>
<reference evidence="2 3" key="1">
    <citation type="journal article" date="2022" name="bioRxiv">
        <title>Genomics of Preaxostyla Flagellates Illuminates Evolutionary Transitions and the Path Towards Mitochondrial Loss.</title>
        <authorList>
            <person name="Novak L.V.F."/>
            <person name="Treitli S.C."/>
            <person name="Pyrih J."/>
            <person name="Halakuc P."/>
            <person name="Pipaliya S.V."/>
            <person name="Vacek V."/>
            <person name="Brzon O."/>
            <person name="Soukal P."/>
            <person name="Eme L."/>
            <person name="Dacks J.B."/>
            <person name="Karnkowska A."/>
            <person name="Elias M."/>
            <person name="Hampl V."/>
        </authorList>
    </citation>
    <scope>NUCLEOTIDE SEQUENCE [LARGE SCALE GENOMIC DNA]</scope>
    <source>
        <strain evidence="2">NAU3</strain>
        <tissue evidence="2">Gut</tissue>
    </source>
</reference>
<feature type="compositionally biased region" description="Basic residues" evidence="1">
    <location>
        <begin position="244"/>
        <end position="257"/>
    </location>
</feature>
<dbReference type="Proteomes" id="UP001281761">
    <property type="component" value="Unassembled WGS sequence"/>
</dbReference>
<sequence>MPTTSPHPRLPAESPQPANSLQMFISPSEMPVPHTSGAFTRFPVRLSNPPNLSQMDTTNATVSPLPERQIEAFNAYVQRQTMSNTQPVRYTGLPENTWEGEPFTGFHPGKYDDFIVTPDRRKLNVVVEVTDSEIGAILLLNRGDPRSHFRFQKCTWLNQYRIAIFRHSILFICEVNNKLFSVQPCFKNAKSFEPSTPATAWEDALRVHYIDRPNSKKYGLRYFGMENEILRSNCPGMRAGPTTPKKRRKLKKARKAKRLDDKDSMDKVPPLQRPGTSAPERSQTEGRKQSQADHQIPKPDDLLIANQQRQNMLDDQEIQPSFPQKPFPWEVDVDREFDSENGL</sequence>
<organism evidence="2 3">
    <name type="scientific">Blattamonas nauphoetae</name>
    <dbReference type="NCBI Taxonomy" id="2049346"/>
    <lineage>
        <taxon>Eukaryota</taxon>
        <taxon>Metamonada</taxon>
        <taxon>Preaxostyla</taxon>
        <taxon>Oxymonadida</taxon>
        <taxon>Blattamonas</taxon>
    </lineage>
</organism>
<evidence type="ECO:0000313" key="3">
    <source>
        <dbReference type="Proteomes" id="UP001281761"/>
    </source>
</evidence>
<name>A0ABQ9XPV5_9EUKA</name>
<evidence type="ECO:0000313" key="2">
    <source>
        <dbReference type="EMBL" id="KAK2952256.1"/>
    </source>
</evidence>
<accession>A0ABQ9XPV5</accession>
<comment type="caution">
    <text evidence="2">The sequence shown here is derived from an EMBL/GenBank/DDBJ whole genome shotgun (WGS) entry which is preliminary data.</text>
</comment>
<protein>
    <submittedName>
        <fullName evidence="2">Uncharacterized protein</fullName>
    </submittedName>
</protein>
<proteinExistence type="predicted"/>
<dbReference type="EMBL" id="JARBJD010000106">
    <property type="protein sequence ID" value="KAK2952256.1"/>
    <property type="molecule type" value="Genomic_DNA"/>
</dbReference>
<feature type="region of interest" description="Disordered" evidence="1">
    <location>
        <begin position="233"/>
        <end position="343"/>
    </location>
</feature>
<gene>
    <name evidence="2" type="ORF">BLNAU_12815</name>
</gene>